<keyword evidence="3 8" id="KW-0808">Transferase</keyword>
<evidence type="ECO:0000256" key="8">
    <source>
        <dbReference type="PROSITE-ProRule" id="PRU00333"/>
    </source>
</evidence>
<evidence type="ECO:0000256" key="7">
    <source>
        <dbReference type="PIRSR" id="PIRSR037505-2"/>
    </source>
</evidence>
<keyword evidence="4" id="KW-0949">S-adenosyl-L-methionine</keyword>
<dbReference type="InterPro" id="IPR036589">
    <property type="entry name" value="HCY_dom_sf"/>
</dbReference>
<keyword evidence="5 7" id="KW-0479">Metal-binding</keyword>
<dbReference type="GO" id="GO:0050667">
    <property type="term" value="P:homocysteine metabolic process"/>
    <property type="evidence" value="ECO:0007669"/>
    <property type="project" value="TreeGrafter"/>
</dbReference>
<dbReference type="InterPro" id="IPR017226">
    <property type="entry name" value="BHMT-like"/>
</dbReference>
<comment type="cofactor">
    <cofactor evidence="7">
        <name>Zn(2+)</name>
        <dbReference type="ChEBI" id="CHEBI:29105"/>
    </cofactor>
    <text evidence="7">Binds 1 zinc ion per subunit.</text>
</comment>
<evidence type="ECO:0000313" key="11">
    <source>
        <dbReference type="Proteomes" id="UP000265882"/>
    </source>
</evidence>
<evidence type="ECO:0000256" key="5">
    <source>
        <dbReference type="ARBA" id="ARBA00022723"/>
    </source>
</evidence>
<dbReference type="GO" id="GO:0005829">
    <property type="term" value="C:cytosol"/>
    <property type="evidence" value="ECO:0007669"/>
    <property type="project" value="TreeGrafter"/>
</dbReference>
<comment type="similarity">
    <text evidence="1">Belongs to the vitamin-B12 dependent methionine synthase family.</text>
</comment>
<dbReference type="GO" id="GO:0008705">
    <property type="term" value="F:methionine synthase activity"/>
    <property type="evidence" value="ECO:0007669"/>
    <property type="project" value="TreeGrafter"/>
</dbReference>
<dbReference type="PIRSF" id="PIRSF037505">
    <property type="entry name" value="Betaine_HMT"/>
    <property type="match status" value="1"/>
</dbReference>
<feature type="binding site" evidence="7 8">
    <location>
        <position position="274"/>
    </location>
    <ligand>
        <name>Zn(2+)</name>
        <dbReference type="ChEBI" id="CHEBI:29105"/>
    </ligand>
</feature>
<accession>A0A3A4NNH6</accession>
<organism evidence="10 11">
    <name type="scientific">Abyssobacteria bacterium (strain SURF_5)</name>
    <dbReference type="NCBI Taxonomy" id="2093360"/>
    <lineage>
        <taxon>Bacteria</taxon>
        <taxon>Pseudomonadati</taxon>
        <taxon>Candidatus Hydrogenedentota</taxon>
        <taxon>Candidatus Abyssobacteria</taxon>
    </lineage>
</organism>
<protein>
    <recommendedName>
        <fullName evidence="9">Hcy-binding domain-containing protein</fullName>
    </recommendedName>
</protein>
<evidence type="ECO:0000256" key="3">
    <source>
        <dbReference type="ARBA" id="ARBA00022679"/>
    </source>
</evidence>
<dbReference type="PANTHER" id="PTHR45833:SF1">
    <property type="entry name" value="METHIONINE SYNTHASE"/>
    <property type="match status" value="1"/>
</dbReference>
<evidence type="ECO:0000256" key="2">
    <source>
        <dbReference type="ARBA" id="ARBA00022603"/>
    </source>
</evidence>
<dbReference type="Gene3D" id="3.20.20.330">
    <property type="entry name" value="Homocysteine-binding-like domain"/>
    <property type="match status" value="1"/>
</dbReference>
<reference evidence="10 11" key="1">
    <citation type="journal article" date="2017" name="ISME J.">
        <title>Energy and carbon metabolisms in a deep terrestrial subsurface fluid microbial community.</title>
        <authorList>
            <person name="Momper L."/>
            <person name="Jungbluth S.P."/>
            <person name="Lee M.D."/>
            <person name="Amend J.P."/>
        </authorList>
    </citation>
    <scope>NUCLEOTIDE SEQUENCE [LARGE SCALE GENOMIC DNA]</scope>
    <source>
        <strain evidence="10">SURF_5</strain>
    </source>
</reference>
<dbReference type="InterPro" id="IPR003726">
    <property type="entry name" value="HCY_dom"/>
</dbReference>
<keyword evidence="7 8" id="KW-0862">Zinc</keyword>
<proteinExistence type="inferred from homology"/>
<sequence>MTIMERLKSGEKLVFDGAMGTMLQAKGLGVGDCPEEWNVSHADVVRQIHEAYFHCGCDIVETNTFGGNRIKLSRFGLGDRVASFNRAAVQNAHSAAAKNQFVAGSVGPTGEFLEPYGSVTYAQMLEVFREQILALAEAGADIICVETMSDVKEAQAAIEAARENTPCVVFASMTFNRDKRGYHTLMGTDPATAARALEQAGAHLIGSNCGAGPDQMVDILREMSEATQSYLLAKPNAGLPVLEGTKTIYPEKPAELAQKMQPLLDMGVRVLGGCCGTTPDHLREIAKLVKA</sequence>
<dbReference type="PANTHER" id="PTHR45833">
    <property type="entry name" value="METHIONINE SYNTHASE"/>
    <property type="match status" value="1"/>
</dbReference>
<keyword evidence="2 8" id="KW-0489">Methyltransferase</keyword>
<feature type="domain" description="Hcy-binding" evidence="9">
    <location>
        <begin position="1"/>
        <end position="289"/>
    </location>
</feature>
<dbReference type="Pfam" id="PF02574">
    <property type="entry name" value="S-methyl_trans"/>
    <property type="match status" value="1"/>
</dbReference>
<dbReference type="EMBL" id="QZKU01000116">
    <property type="protein sequence ID" value="RJP17284.1"/>
    <property type="molecule type" value="Genomic_DNA"/>
</dbReference>
<dbReference type="Proteomes" id="UP000265882">
    <property type="component" value="Unassembled WGS sequence"/>
</dbReference>
<evidence type="ECO:0000313" key="10">
    <source>
        <dbReference type="EMBL" id="RJP17284.1"/>
    </source>
</evidence>
<evidence type="ECO:0000256" key="1">
    <source>
        <dbReference type="ARBA" id="ARBA00010398"/>
    </source>
</evidence>
<dbReference type="SUPFAM" id="SSF82282">
    <property type="entry name" value="Homocysteine S-methyltransferase"/>
    <property type="match status" value="1"/>
</dbReference>
<keyword evidence="6" id="KW-0170">Cobalt</keyword>
<dbReference type="AlphaFoldDB" id="A0A3A4NNH6"/>
<dbReference type="InterPro" id="IPR050554">
    <property type="entry name" value="Met_Synthase/Corrinoid"/>
</dbReference>
<feature type="binding site" evidence="7 8">
    <location>
        <position position="275"/>
    </location>
    <ligand>
        <name>Zn(2+)</name>
        <dbReference type="ChEBI" id="CHEBI:29105"/>
    </ligand>
</feature>
<gene>
    <name evidence="10" type="ORF">C4520_16995</name>
</gene>
<dbReference type="GO" id="GO:0008270">
    <property type="term" value="F:zinc ion binding"/>
    <property type="evidence" value="ECO:0007669"/>
    <property type="project" value="InterPro"/>
</dbReference>
<comment type="caution">
    <text evidence="10">The sequence shown here is derived from an EMBL/GenBank/DDBJ whole genome shotgun (WGS) entry which is preliminary data.</text>
</comment>
<name>A0A3A4NNH6_ABYX5</name>
<dbReference type="PROSITE" id="PS50970">
    <property type="entry name" value="HCY"/>
    <property type="match status" value="1"/>
</dbReference>
<feature type="binding site" evidence="7 8">
    <location>
        <position position="209"/>
    </location>
    <ligand>
        <name>Zn(2+)</name>
        <dbReference type="ChEBI" id="CHEBI:29105"/>
    </ligand>
</feature>
<evidence type="ECO:0000259" key="9">
    <source>
        <dbReference type="PROSITE" id="PS50970"/>
    </source>
</evidence>
<evidence type="ECO:0000256" key="4">
    <source>
        <dbReference type="ARBA" id="ARBA00022691"/>
    </source>
</evidence>
<evidence type="ECO:0000256" key="6">
    <source>
        <dbReference type="ARBA" id="ARBA00023285"/>
    </source>
</evidence>
<dbReference type="GO" id="GO:0046653">
    <property type="term" value="P:tetrahydrofolate metabolic process"/>
    <property type="evidence" value="ECO:0007669"/>
    <property type="project" value="TreeGrafter"/>
</dbReference>
<dbReference type="GO" id="GO:0032259">
    <property type="term" value="P:methylation"/>
    <property type="evidence" value="ECO:0007669"/>
    <property type="project" value="UniProtKB-KW"/>
</dbReference>